<dbReference type="InterPro" id="IPR015590">
    <property type="entry name" value="Aldehyde_DH_dom"/>
</dbReference>
<evidence type="ECO:0000313" key="4">
    <source>
        <dbReference type="Proteomes" id="UP000295578"/>
    </source>
</evidence>
<keyword evidence="1" id="KW-0560">Oxidoreductase</keyword>
<reference evidence="3 4" key="1">
    <citation type="submission" date="2019-03" db="EMBL/GenBank/DDBJ databases">
        <title>Draft genome sequences of novel Actinobacteria.</title>
        <authorList>
            <person name="Sahin N."/>
            <person name="Ay H."/>
            <person name="Saygin H."/>
        </authorList>
    </citation>
    <scope>NUCLEOTIDE SEQUENCE [LARGE SCALE GENOMIC DNA]</scope>
    <source>
        <strain evidence="3 4">DSM 45941</strain>
    </source>
</reference>
<dbReference type="Pfam" id="PF00171">
    <property type="entry name" value="Aldedh"/>
    <property type="match status" value="1"/>
</dbReference>
<sequence length="54" mass="6012">MGDEFDVVNPATEEIVERVRLASGEEVDAAVARGRRVFPSWRDLAAGDRGRLLR</sequence>
<evidence type="ECO:0000259" key="2">
    <source>
        <dbReference type="Pfam" id="PF00171"/>
    </source>
</evidence>
<keyword evidence="4" id="KW-1185">Reference proteome</keyword>
<evidence type="ECO:0000313" key="3">
    <source>
        <dbReference type="EMBL" id="TDD79988.1"/>
    </source>
</evidence>
<proteinExistence type="predicted"/>
<dbReference type="Gene3D" id="3.40.605.10">
    <property type="entry name" value="Aldehyde Dehydrogenase, Chain A, domain 1"/>
    <property type="match status" value="1"/>
</dbReference>
<dbReference type="SUPFAM" id="SSF53720">
    <property type="entry name" value="ALDH-like"/>
    <property type="match status" value="1"/>
</dbReference>
<dbReference type="InterPro" id="IPR016161">
    <property type="entry name" value="Ald_DH/histidinol_DH"/>
</dbReference>
<feature type="domain" description="Aldehyde dehydrogenase" evidence="2">
    <location>
        <begin position="3"/>
        <end position="54"/>
    </location>
</feature>
<gene>
    <name evidence="3" type="ORF">E1293_21795</name>
</gene>
<protein>
    <submittedName>
        <fullName evidence="3">Aldehyde dehydrogenase family protein</fullName>
    </submittedName>
</protein>
<name>A0A4R5B1P5_9ACTN</name>
<dbReference type="RefSeq" id="WP_132199295.1">
    <property type="nucleotide sequence ID" value="NZ_SMKY01000100.1"/>
</dbReference>
<evidence type="ECO:0000256" key="1">
    <source>
        <dbReference type="ARBA" id="ARBA00023002"/>
    </source>
</evidence>
<dbReference type="AlphaFoldDB" id="A0A4R5B1P5"/>
<dbReference type="GO" id="GO:0016491">
    <property type="term" value="F:oxidoreductase activity"/>
    <property type="evidence" value="ECO:0007669"/>
    <property type="project" value="UniProtKB-KW"/>
</dbReference>
<dbReference type="InterPro" id="IPR016162">
    <property type="entry name" value="Ald_DH_N"/>
</dbReference>
<accession>A0A4R5B1P5</accession>
<dbReference type="Proteomes" id="UP000295578">
    <property type="component" value="Unassembled WGS sequence"/>
</dbReference>
<feature type="non-terminal residue" evidence="3">
    <location>
        <position position="54"/>
    </location>
</feature>
<organism evidence="3 4">
    <name type="scientific">Actinomadura darangshiensis</name>
    <dbReference type="NCBI Taxonomy" id="705336"/>
    <lineage>
        <taxon>Bacteria</taxon>
        <taxon>Bacillati</taxon>
        <taxon>Actinomycetota</taxon>
        <taxon>Actinomycetes</taxon>
        <taxon>Streptosporangiales</taxon>
        <taxon>Thermomonosporaceae</taxon>
        <taxon>Actinomadura</taxon>
    </lineage>
</organism>
<dbReference type="EMBL" id="SMKY01000100">
    <property type="protein sequence ID" value="TDD79988.1"/>
    <property type="molecule type" value="Genomic_DNA"/>
</dbReference>
<comment type="caution">
    <text evidence="3">The sequence shown here is derived from an EMBL/GenBank/DDBJ whole genome shotgun (WGS) entry which is preliminary data.</text>
</comment>